<evidence type="ECO:0000313" key="2">
    <source>
        <dbReference type="EMBL" id="RIV89043.1"/>
    </source>
</evidence>
<feature type="domain" description="PilZ" evidence="1">
    <location>
        <begin position="7"/>
        <end position="96"/>
    </location>
</feature>
<dbReference type="RefSeq" id="WP_119584321.1">
    <property type="nucleotide sequence ID" value="NZ_CAWODQ010000001.1"/>
</dbReference>
<name>A0A418NWR2_9SPHN</name>
<dbReference type="AlphaFoldDB" id="A0A418NWR2"/>
<sequence>MSVLTIRAYRRYATRLPVRLRRDGRKAASGLLIELSQQGARISNLGRSTYEVGDSVTIVTSTDLEIEGTIRWAHDGLAGVRLCCPLHLPEMRDLLELNRREQGDMDRRYGT</sequence>
<dbReference type="EMBL" id="QXFL01000001">
    <property type="protein sequence ID" value="RIV89043.1"/>
    <property type="molecule type" value="Genomic_DNA"/>
</dbReference>
<proteinExistence type="predicted"/>
<keyword evidence="3" id="KW-1185">Reference proteome</keyword>
<evidence type="ECO:0000313" key="3">
    <source>
        <dbReference type="Proteomes" id="UP000286576"/>
    </source>
</evidence>
<evidence type="ECO:0000259" key="1">
    <source>
        <dbReference type="Pfam" id="PF07238"/>
    </source>
</evidence>
<dbReference type="InterPro" id="IPR009875">
    <property type="entry name" value="PilZ_domain"/>
</dbReference>
<dbReference type="SUPFAM" id="SSF141371">
    <property type="entry name" value="PilZ domain-like"/>
    <property type="match status" value="1"/>
</dbReference>
<reference evidence="2 3" key="1">
    <citation type="submission" date="2018-08" db="EMBL/GenBank/DDBJ databases">
        <title>Erythrobacter zhengii sp.nov., a bacterium isolated from deep-sea sediment.</title>
        <authorList>
            <person name="Fang C."/>
            <person name="Wu Y.-H."/>
            <person name="Sun C."/>
            <person name="Wang H."/>
            <person name="Cheng H."/>
            <person name="Meng F.-X."/>
            <person name="Wang C.-S."/>
            <person name="Xu X.-W."/>
        </authorList>
    </citation>
    <scope>NUCLEOTIDE SEQUENCE [LARGE SCALE GENOMIC DNA]</scope>
    <source>
        <strain evidence="2 3">V18</strain>
    </source>
</reference>
<dbReference type="Proteomes" id="UP000286576">
    <property type="component" value="Unassembled WGS sequence"/>
</dbReference>
<gene>
    <name evidence="2" type="ORF">D2V07_01950</name>
</gene>
<dbReference type="GO" id="GO:0035438">
    <property type="term" value="F:cyclic-di-GMP binding"/>
    <property type="evidence" value="ECO:0007669"/>
    <property type="project" value="InterPro"/>
</dbReference>
<protein>
    <submittedName>
        <fullName evidence="2">PilZ domain-containing protein</fullName>
    </submittedName>
</protein>
<accession>A0A418NWR2</accession>
<dbReference type="Pfam" id="PF07238">
    <property type="entry name" value="PilZ"/>
    <property type="match status" value="1"/>
</dbReference>
<dbReference type="Gene3D" id="2.40.10.220">
    <property type="entry name" value="predicted glycosyltransferase like domains"/>
    <property type="match status" value="1"/>
</dbReference>
<dbReference type="OrthoDB" id="7408989at2"/>
<organism evidence="2 3">
    <name type="scientific">Aurantiacibacter zhengii</name>
    <dbReference type="NCBI Taxonomy" id="2307003"/>
    <lineage>
        <taxon>Bacteria</taxon>
        <taxon>Pseudomonadati</taxon>
        <taxon>Pseudomonadota</taxon>
        <taxon>Alphaproteobacteria</taxon>
        <taxon>Sphingomonadales</taxon>
        <taxon>Erythrobacteraceae</taxon>
        <taxon>Aurantiacibacter</taxon>
    </lineage>
</organism>
<comment type="caution">
    <text evidence="2">The sequence shown here is derived from an EMBL/GenBank/DDBJ whole genome shotgun (WGS) entry which is preliminary data.</text>
</comment>